<reference evidence="3 4" key="1">
    <citation type="submission" date="2019-10" db="EMBL/GenBank/DDBJ databases">
        <title>Alkaliphilus serpentinus sp. nov. and Alkaliphilus pronyensis sp. nov., two novel anaerobic alkaliphilic species isolated from the serpentinized-hosted hydrothermal field of the Prony Bay (New Caledonia).</title>
        <authorList>
            <person name="Postec A."/>
        </authorList>
    </citation>
    <scope>NUCLEOTIDE SEQUENCE [LARGE SCALE GENOMIC DNA]</scope>
    <source>
        <strain evidence="3 4">LacV</strain>
    </source>
</reference>
<proteinExistence type="predicted"/>
<organism evidence="3 4">
    <name type="scientific">Alkaliphilus pronyensis</name>
    <dbReference type="NCBI Taxonomy" id="1482732"/>
    <lineage>
        <taxon>Bacteria</taxon>
        <taxon>Bacillati</taxon>
        <taxon>Bacillota</taxon>
        <taxon>Clostridia</taxon>
        <taxon>Peptostreptococcales</taxon>
        <taxon>Natronincolaceae</taxon>
        <taxon>Alkaliphilus</taxon>
    </lineage>
</organism>
<dbReference type="AlphaFoldDB" id="A0A6I0F6E6"/>
<dbReference type="Pfam" id="PF01522">
    <property type="entry name" value="Polysacc_deac_1"/>
    <property type="match status" value="1"/>
</dbReference>
<dbReference type="InterPro" id="IPR011330">
    <property type="entry name" value="Glyco_hydro/deAcase_b/a-brl"/>
</dbReference>
<name>A0A6I0F6E6_9FIRM</name>
<dbReference type="Gene3D" id="3.20.20.370">
    <property type="entry name" value="Glycoside hydrolase/deacetylase"/>
    <property type="match status" value="1"/>
</dbReference>
<dbReference type="PANTHER" id="PTHR10587:SF125">
    <property type="entry name" value="POLYSACCHARIDE DEACETYLASE YHEN-RELATED"/>
    <property type="match status" value="1"/>
</dbReference>
<keyword evidence="1" id="KW-1133">Transmembrane helix</keyword>
<evidence type="ECO:0000259" key="2">
    <source>
        <dbReference type="PROSITE" id="PS51677"/>
    </source>
</evidence>
<evidence type="ECO:0000313" key="4">
    <source>
        <dbReference type="Proteomes" id="UP000432715"/>
    </source>
</evidence>
<dbReference type="OrthoDB" id="258610at2"/>
<comment type="caution">
    <text evidence="3">The sequence shown here is derived from an EMBL/GenBank/DDBJ whole genome shotgun (WGS) entry which is preliminary data.</text>
</comment>
<dbReference type="SUPFAM" id="SSF88713">
    <property type="entry name" value="Glycoside hydrolase/deacetylase"/>
    <property type="match status" value="1"/>
</dbReference>
<keyword evidence="1" id="KW-0472">Membrane</keyword>
<keyword evidence="4" id="KW-1185">Reference proteome</keyword>
<dbReference type="PANTHER" id="PTHR10587">
    <property type="entry name" value="GLYCOSYL TRANSFERASE-RELATED"/>
    <property type="match status" value="1"/>
</dbReference>
<dbReference type="EMBL" id="WBZC01000046">
    <property type="protein sequence ID" value="KAB3532776.1"/>
    <property type="molecule type" value="Genomic_DNA"/>
</dbReference>
<dbReference type="CDD" id="cd10944">
    <property type="entry name" value="CE4_SmPgdA_like"/>
    <property type="match status" value="1"/>
</dbReference>
<feature type="domain" description="NodB homology" evidence="2">
    <location>
        <begin position="108"/>
        <end position="303"/>
    </location>
</feature>
<dbReference type="GO" id="GO:0016810">
    <property type="term" value="F:hydrolase activity, acting on carbon-nitrogen (but not peptide) bonds"/>
    <property type="evidence" value="ECO:0007669"/>
    <property type="project" value="InterPro"/>
</dbReference>
<evidence type="ECO:0000256" key="1">
    <source>
        <dbReference type="SAM" id="Phobius"/>
    </source>
</evidence>
<dbReference type="InterPro" id="IPR002509">
    <property type="entry name" value="NODB_dom"/>
</dbReference>
<dbReference type="GO" id="GO:0005975">
    <property type="term" value="P:carbohydrate metabolic process"/>
    <property type="evidence" value="ECO:0007669"/>
    <property type="project" value="InterPro"/>
</dbReference>
<feature type="transmembrane region" description="Helical" evidence="1">
    <location>
        <begin position="20"/>
        <end position="44"/>
    </location>
</feature>
<dbReference type="InterPro" id="IPR050248">
    <property type="entry name" value="Polysacc_deacetylase_ArnD"/>
</dbReference>
<sequence>MIDVFEIDWSDFMKRFFKIILIVFLSLTFMVSFFAIGTIAQGFFGGNSKTVNNSDNNHIDENKLPKEEVKGEEVTAIEDEAQEAIEEAIRNKEPNNINEENPLANGGKKVFLTFDDGPTKITTEILEILKENQVNASFFVIGKLLIKNTDIALKAYEEGNMILPHTYTHDYSIYSTLETFYEDFYAIEKLYEEVMGFKAPPILRFPGGSSNHSSFDYGGREFMPLLTEDIKKKGYYYIDWNVNSGDTGIDFNDGEKMLENIKKASEGKDFIVILFHDTEKNKEMVSILPQVIEYYRDNGYTFRTFRDITEEELDKMIELKLSNKPIVR</sequence>
<gene>
    <name evidence="3" type="ORF">F8154_11565</name>
</gene>
<evidence type="ECO:0000313" key="3">
    <source>
        <dbReference type="EMBL" id="KAB3532776.1"/>
    </source>
</evidence>
<protein>
    <submittedName>
        <fullName evidence="3">Polysaccharide deacetylase</fullName>
    </submittedName>
</protein>
<dbReference type="Proteomes" id="UP000432715">
    <property type="component" value="Unassembled WGS sequence"/>
</dbReference>
<keyword evidence="1" id="KW-0812">Transmembrane</keyword>
<dbReference type="PROSITE" id="PS51677">
    <property type="entry name" value="NODB"/>
    <property type="match status" value="1"/>
</dbReference>
<accession>A0A6I0F6E6</accession>